<gene>
    <name evidence="1" type="ORF">EVAR_74653_1</name>
</gene>
<evidence type="ECO:0000313" key="2">
    <source>
        <dbReference type="Proteomes" id="UP000299102"/>
    </source>
</evidence>
<dbReference type="EMBL" id="BGZK01000517">
    <property type="protein sequence ID" value="GBP48148.1"/>
    <property type="molecule type" value="Genomic_DNA"/>
</dbReference>
<name>A0A4C1W9T7_EUMVA</name>
<keyword evidence="2" id="KW-1185">Reference proteome</keyword>
<evidence type="ECO:0000313" key="1">
    <source>
        <dbReference type="EMBL" id="GBP48148.1"/>
    </source>
</evidence>
<reference evidence="1 2" key="1">
    <citation type="journal article" date="2019" name="Commun. Biol.">
        <title>The bagworm genome reveals a unique fibroin gene that provides high tensile strength.</title>
        <authorList>
            <person name="Kono N."/>
            <person name="Nakamura H."/>
            <person name="Ohtoshi R."/>
            <person name="Tomita M."/>
            <person name="Numata K."/>
            <person name="Arakawa K."/>
        </authorList>
    </citation>
    <scope>NUCLEOTIDE SEQUENCE [LARGE SCALE GENOMIC DNA]</scope>
</reference>
<proteinExistence type="predicted"/>
<comment type="caution">
    <text evidence="1">The sequence shown here is derived from an EMBL/GenBank/DDBJ whole genome shotgun (WGS) entry which is preliminary data.</text>
</comment>
<accession>A0A4C1W9T7</accession>
<dbReference type="Proteomes" id="UP000299102">
    <property type="component" value="Unassembled WGS sequence"/>
</dbReference>
<protein>
    <submittedName>
        <fullName evidence="1">Uncharacterized protein</fullName>
    </submittedName>
</protein>
<sequence length="104" mass="11700">MTYQFLGGQFNHDRARGAFTSSVSRLRIAPIARPVLSHELLVYKRGHDATRGRRRPAIKCHAGETVQRVGTVTHSGLPIMDGDIVRRGLTARYPRIAIKLQWPI</sequence>
<dbReference type="AlphaFoldDB" id="A0A4C1W9T7"/>
<organism evidence="1 2">
    <name type="scientific">Eumeta variegata</name>
    <name type="common">Bagworm moth</name>
    <name type="synonym">Eumeta japonica</name>
    <dbReference type="NCBI Taxonomy" id="151549"/>
    <lineage>
        <taxon>Eukaryota</taxon>
        <taxon>Metazoa</taxon>
        <taxon>Ecdysozoa</taxon>
        <taxon>Arthropoda</taxon>
        <taxon>Hexapoda</taxon>
        <taxon>Insecta</taxon>
        <taxon>Pterygota</taxon>
        <taxon>Neoptera</taxon>
        <taxon>Endopterygota</taxon>
        <taxon>Lepidoptera</taxon>
        <taxon>Glossata</taxon>
        <taxon>Ditrysia</taxon>
        <taxon>Tineoidea</taxon>
        <taxon>Psychidae</taxon>
        <taxon>Oiketicinae</taxon>
        <taxon>Eumeta</taxon>
    </lineage>
</organism>